<dbReference type="AlphaFoldDB" id="A0A5B9MGH5"/>
<evidence type="ECO:0000259" key="7">
    <source>
        <dbReference type="PROSITE" id="PS50234"/>
    </source>
</evidence>
<dbReference type="InterPro" id="IPR002035">
    <property type="entry name" value="VWF_A"/>
</dbReference>
<feature type="region of interest" description="Disordered" evidence="5">
    <location>
        <begin position="368"/>
        <end position="409"/>
    </location>
</feature>
<feature type="compositionally biased region" description="Basic and acidic residues" evidence="5">
    <location>
        <begin position="1141"/>
        <end position="1155"/>
    </location>
</feature>
<feature type="compositionally biased region" description="Low complexity" evidence="5">
    <location>
        <begin position="970"/>
        <end position="989"/>
    </location>
</feature>
<feature type="compositionally biased region" description="Polar residues" evidence="5">
    <location>
        <begin position="1115"/>
        <end position="1126"/>
    </location>
</feature>
<proteinExistence type="predicted"/>
<accession>A0A5B9MGH5</accession>
<keyword evidence="2 6" id="KW-0812">Transmembrane</keyword>
<dbReference type="Pfam" id="PF13519">
    <property type="entry name" value="VWA_2"/>
    <property type="match status" value="1"/>
</dbReference>
<dbReference type="Proteomes" id="UP000321353">
    <property type="component" value="Chromosome"/>
</dbReference>
<feature type="transmembrane region" description="Helical" evidence="6">
    <location>
        <begin position="54"/>
        <end position="76"/>
    </location>
</feature>
<feature type="compositionally biased region" description="Basic and acidic residues" evidence="5">
    <location>
        <begin position="1207"/>
        <end position="1233"/>
    </location>
</feature>
<keyword evidence="1" id="KW-1003">Cell membrane</keyword>
<protein>
    <submittedName>
        <fullName evidence="8">von Willebrand factor type A domain protein</fullName>
    </submittedName>
</protein>
<dbReference type="Gene3D" id="3.40.50.410">
    <property type="entry name" value="von Willebrand factor, type A domain"/>
    <property type="match status" value="1"/>
</dbReference>
<evidence type="ECO:0000256" key="5">
    <source>
        <dbReference type="SAM" id="MobiDB-lite"/>
    </source>
</evidence>
<dbReference type="InterPro" id="IPR036465">
    <property type="entry name" value="vWFA_dom_sf"/>
</dbReference>
<dbReference type="InterPro" id="IPR050768">
    <property type="entry name" value="UPF0353/GerABKA_families"/>
</dbReference>
<feature type="transmembrane region" description="Helical" evidence="6">
    <location>
        <begin position="12"/>
        <end position="28"/>
    </location>
</feature>
<dbReference type="SMART" id="SM00327">
    <property type="entry name" value="VWA"/>
    <property type="match status" value="1"/>
</dbReference>
<evidence type="ECO:0000256" key="1">
    <source>
        <dbReference type="ARBA" id="ARBA00022475"/>
    </source>
</evidence>
<organism evidence="8 9">
    <name type="scientific">Stieleria maiorica</name>
    <dbReference type="NCBI Taxonomy" id="2795974"/>
    <lineage>
        <taxon>Bacteria</taxon>
        <taxon>Pseudomonadati</taxon>
        <taxon>Planctomycetota</taxon>
        <taxon>Planctomycetia</taxon>
        <taxon>Pirellulales</taxon>
        <taxon>Pirellulaceae</taxon>
        <taxon>Stieleria</taxon>
    </lineage>
</organism>
<evidence type="ECO:0000313" key="9">
    <source>
        <dbReference type="Proteomes" id="UP000321353"/>
    </source>
</evidence>
<dbReference type="EMBL" id="CP036264">
    <property type="protein sequence ID" value="QEF98207.1"/>
    <property type="molecule type" value="Genomic_DNA"/>
</dbReference>
<gene>
    <name evidence="8" type="ORF">Mal15_22560</name>
</gene>
<feature type="region of interest" description="Disordered" evidence="5">
    <location>
        <begin position="951"/>
        <end position="994"/>
    </location>
</feature>
<dbReference type="SUPFAM" id="SSF53300">
    <property type="entry name" value="vWA-like"/>
    <property type="match status" value="1"/>
</dbReference>
<reference evidence="8 9" key="1">
    <citation type="submission" date="2019-02" db="EMBL/GenBank/DDBJ databases">
        <title>Planctomycetal bacteria perform biofilm scaping via a novel small molecule.</title>
        <authorList>
            <person name="Jeske O."/>
            <person name="Boedeker C."/>
            <person name="Wiegand S."/>
            <person name="Breitling P."/>
            <person name="Kallscheuer N."/>
            <person name="Jogler M."/>
            <person name="Rohde M."/>
            <person name="Petersen J."/>
            <person name="Medema M.H."/>
            <person name="Surup F."/>
            <person name="Jogler C."/>
        </authorList>
    </citation>
    <scope>NUCLEOTIDE SEQUENCE [LARGE SCALE GENOMIC DNA]</scope>
    <source>
        <strain evidence="8 9">Mal15</strain>
    </source>
</reference>
<feature type="compositionally biased region" description="Basic and acidic residues" evidence="5">
    <location>
        <begin position="399"/>
        <end position="409"/>
    </location>
</feature>
<evidence type="ECO:0000256" key="3">
    <source>
        <dbReference type="ARBA" id="ARBA00022989"/>
    </source>
</evidence>
<name>A0A5B9MGH5_9BACT</name>
<dbReference type="PANTHER" id="PTHR22550">
    <property type="entry name" value="SPORE GERMINATION PROTEIN"/>
    <property type="match status" value="1"/>
</dbReference>
<feature type="region of interest" description="Disordered" evidence="5">
    <location>
        <begin position="828"/>
        <end position="855"/>
    </location>
</feature>
<evidence type="ECO:0000256" key="4">
    <source>
        <dbReference type="ARBA" id="ARBA00023136"/>
    </source>
</evidence>
<dbReference type="KEGG" id="smam:Mal15_22560"/>
<keyword evidence="9" id="KW-1185">Reference proteome</keyword>
<feature type="region of interest" description="Disordered" evidence="5">
    <location>
        <begin position="1043"/>
        <end position="1233"/>
    </location>
</feature>
<feature type="compositionally biased region" description="Acidic residues" evidence="5">
    <location>
        <begin position="951"/>
        <end position="966"/>
    </location>
</feature>
<keyword evidence="3 6" id="KW-1133">Transmembrane helix</keyword>
<dbReference type="PROSITE" id="PS50234">
    <property type="entry name" value="VWFA"/>
    <property type="match status" value="1"/>
</dbReference>
<evidence type="ECO:0000256" key="6">
    <source>
        <dbReference type="SAM" id="Phobius"/>
    </source>
</evidence>
<sequence length="1233" mass="135542">MSDFRFATPDWSTALWGVLATVGALLWLEQRRGDALSRFLSATMQPRLVSRSSWIRRTIVTLLLGLAAVCFVIALMRPQFGLTYVKAPRVGAQIMFCLDVSKSMLAEDVAPNRLERAKADITDLLTFLDGDQVGLIGFAGRASVLCPLTPDYGFFKLVLDGAGPDSVGRGGTRLEEPLRKALDGFRSESDVSRVVVLITDGEDHDSHPLDVAQDAVERGIKVVAVGLGDEAGSEIRITDPRTGVQQPLLDADNRPVISRLDGETLRGLALATEGVYIPAGTGSLDLKSIYDVHIKPLVRGELSTEGRAIRHDAFQWLILAGLIFLIAAIVLGNRRNADVDSMWQQPPMGASTKAALVLMITMLVTPQPAPAEQPDSVQPTKPPAETSPTTAADSASEPGSREVDQPIDARESYNRGLARLGGDLDEAEQLLNQARREAGGDGEVRFRATYNLGWVEINRADASIREEPERALEHLQRAAGWFRDAVRLRSDADQARHNLEVVLLRITQLRDQLNQKDDQDLATQLDTLIKGQRQSITALRGLVEQIARSDDPNIADQYRSQFQRLAVDQRVAVSDLQDIVDLAAGELESLEVKAEADRSPEENIRIAQLSGVLNYLNQSSQRIGQSRSQLRRRQAARGFRRAAMGLNQLKRARDQLRDPLEILDSLSRDVAETVQQTALKALDSQIIGGQDVGRQDDLPPIPHWIDQEFLADSQSDLTARGEELTNRLAAGLAGATKNDAEEGGQTEMAPEQQAFVEKLTRAMPHLHAATAAMKSAGEKIALPDYRRANEEQVNALKELQLAREQFADLRTLIELAYAGQQEVATALAEVSGNENSETQSEPSSEDDPPPTVDPASADVRQQIVDIVTTNQTQNLQRLKRLIEEIDVAIRHAESSPSEVAQAENADTDSAEPSAELQRLTFAKQLAVRAGDQMQAVIDALPDVAVDIDTENINDVADPESPADTEEAPVTASESAETDVSATTTDDTTTPPFARSQFNADAAVETLQELRRLFFSIVEHLQETAQRQADINDETEQTAALQLESDEEAQRQQTAAAGIASRQDELSEVASQIADALKQQSESASDDDQQAAASDPQQQQMMQQNAERAKKAVSLVTESAEQMTKASEQLGAEMPQIAAAREPQDVALEKLIEALRELQPPQDDPSDQQQDQQQQQQQQQQQSGENQPQEQEKQQDTQMDPSRILQAVRDREAQRRRDKEERQHARQVPVEKDW</sequence>
<evidence type="ECO:0000313" key="8">
    <source>
        <dbReference type="EMBL" id="QEF98207.1"/>
    </source>
</evidence>
<dbReference type="PANTHER" id="PTHR22550:SF5">
    <property type="entry name" value="LEUCINE ZIPPER PROTEIN 4"/>
    <property type="match status" value="1"/>
</dbReference>
<feature type="compositionally biased region" description="Low complexity" evidence="5">
    <location>
        <begin position="1166"/>
        <end position="1188"/>
    </location>
</feature>
<feature type="compositionally biased region" description="Low complexity" evidence="5">
    <location>
        <begin position="1089"/>
        <end position="1103"/>
    </location>
</feature>
<dbReference type="RefSeq" id="WP_147867765.1">
    <property type="nucleotide sequence ID" value="NZ_CP036264.1"/>
</dbReference>
<evidence type="ECO:0000256" key="2">
    <source>
        <dbReference type="ARBA" id="ARBA00022692"/>
    </source>
</evidence>
<feature type="region of interest" description="Disordered" evidence="5">
    <location>
        <begin position="893"/>
        <end position="914"/>
    </location>
</feature>
<feature type="domain" description="VWFA" evidence="7">
    <location>
        <begin position="93"/>
        <end position="229"/>
    </location>
</feature>
<keyword evidence="4 6" id="KW-0472">Membrane</keyword>